<evidence type="ECO:0000313" key="2">
    <source>
        <dbReference type="Proteomes" id="UP001162480"/>
    </source>
</evidence>
<protein>
    <submittedName>
        <fullName evidence="1">---NA</fullName>
    </submittedName>
</protein>
<dbReference type="GO" id="GO:0034464">
    <property type="term" value="C:BBSome"/>
    <property type="evidence" value="ECO:0007669"/>
    <property type="project" value="InterPro"/>
</dbReference>
<dbReference type="InterPro" id="IPR028233">
    <property type="entry name" value="BBIP10"/>
</dbReference>
<dbReference type="AlphaFoldDB" id="A0AA36BXS9"/>
<reference evidence="1" key="1">
    <citation type="submission" date="2023-08" db="EMBL/GenBank/DDBJ databases">
        <authorList>
            <person name="Alioto T."/>
            <person name="Alioto T."/>
            <person name="Gomez Garrido J."/>
        </authorList>
    </citation>
    <scope>NUCLEOTIDE SEQUENCE</scope>
</reference>
<evidence type="ECO:0000313" key="1">
    <source>
        <dbReference type="EMBL" id="CAI9741812.1"/>
    </source>
</evidence>
<sequence>MSKSNVTIKEILPKKERVYDRAVPCAILCKPKLLPLRIEHFLSSLDKVIGLSSSENVLRIIWFRFVHV</sequence>
<gene>
    <name evidence="1" type="ORF">OCTVUL_1B026857</name>
</gene>
<dbReference type="Proteomes" id="UP001162480">
    <property type="component" value="Chromosome 27"/>
</dbReference>
<dbReference type="Pfam" id="PF14777">
    <property type="entry name" value="BBIP10"/>
    <property type="match status" value="1"/>
</dbReference>
<accession>A0AA36BXS9</accession>
<dbReference type="EMBL" id="OX597840">
    <property type="protein sequence ID" value="CAI9741812.1"/>
    <property type="molecule type" value="Genomic_DNA"/>
</dbReference>
<dbReference type="GO" id="GO:0060271">
    <property type="term" value="P:cilium assembly"/>
    <property type="evidence" value="ECO:0007669"/>
    <property type="project" value="InterPro"/>
</dbReference>
<proteinExistence type="predicted"/>
<organism evidence="1 2">
    <name type="scientific">Octopus vulgaris</name>
    <name type="common">Common octopus</name>
    <dbReference type="NCBI Taxonomy" id="6645"/>
    <lineage>
        <taxon>Eukaryota</taxon>
        <taxon>Metazoa</taxon>
        <taxon>Spiralia</taxon>
        <taxon>Lophotrochozoa</taxon>
        <taxon>Mollusca</taxon>
        <taxon>Cephalopoda</taxon>
        <taxon>Coleoidea</taxon>
        <taxon>Octopodiformes</taxon>
        <taxon>Octopoda</taxon>
        <taxon>Incirrata</taxon>
        <taxon>Octopodidae</taxon>
        <taxon>Octopus</taxon>
    </lineage>
</organism>
<name>A0AA36BXS9_OCTVU</name>
<keyword evidence="2" id="KW-1185">Reference proteome</keyword>